<gene>
    <name evidence="7" type="ORF">DNJ96_14155</name>
</gene>
<feature type="domain" description="Cytochrome c" evidence="6">
    <location>
        <begin position="18"/>
        <end position="112"/>
    </location>
</feature>
<feature type="signal peptide" evidence="5">
    <location>
        <begin position="1"/>
        <end position="20"/>
    </location>
</feature>
<protein>
    <submittedName>
        <fullName evidence="7">Cytochrome C</fullName>
    </submittedName>
</protein>
<evidence type="ECO:0000256" key="3">
    <source>
        <dbReference type="ARBA" id="ARBA00023004"/>
    </source>
</evidence>
<dbReference type="Gene3D" id="1.10.760.10">
    <property type="entry name" value="Cytochrome c-like domain"/>
    <property type="match status" value="1"/>
</dbReference>
<dbReference type="GO" id="GO:0046872">
    <property type="term" value="F:metal ion binding"/>
    <property type="evidence" value="ECO:0007669"/>
    <property type="project" value="UniProtKB-KW"/>
</dbReference>
<reference evidence="7 8" key="1">
    <citation type="submission" date="2018-06" db="EMBL/GenBank/DDBJ databases">
        <title>Three novel Pseudomonas species isolated from symptomatic oak.</title>
        <authorList>
            <person name="Bueno-Gonzalez V."/>
            <person name="Brady C."/>
        </authorList>
    </citation>
    <scope>NUCLEOTIDE SEQUENCE [LARGE SCALE GENOMIC DNA]</scope>
    <source>
        <strain evidence="7 8">P17C</strain>
    </source>
</reference>
<keyword evidence="3 4" id="KW-0408">Iron</keyword>
<dbReference type="InterPro" id="IPR036909">
    <property type="entry name" value="Cyt_c-like_dom_sf"/>
</dbReference>
<name>A0A4Q9R2J2_9GAMM</name>
<proteinExistence type="predicted"/>
<keyword evidence="2 4" id="KW-0479">Metal-binding</keyword>
<dbReference type="InterPro" id="IPR009056">
    <property type="entry name" value="Cyt_c-like_dom"/>
</dbReference>
<feature type="chain" id="PRO_5020811149" evidence="5">
    <location>
        <begin position="21"/>
        <end position="143"/>
    </location>
</feature>
<evidence type="ECO:0000256" key="5">
    <source>
        <dbReference type="SAM" id="SignalP"/>
    </source>
</evidence>
<dbReference type="SUPFAM" id="SSF46626">
    <property type="entry name" value="Cytochrome c"/>
    <property type="match status" value="1"/>
</dbReference>
<evidence type="ECO:0000256" key="1">
    <source>
        <dbReference type="ARBA" id="ARBA00022617"/>
    </source>
</evidence>
<dbReference type="PROSITE" id="PS51007">
    <property type="entry name" value="CYTC"/>
    <property type="match status" value="1"/>
</dbReference>
<keyword evidence="1 4" id="KW-0349">Heme</keyword>
<accession>A0A4Q9R2J2</accession>
<evidence type="ECO:0000256" key="2">
    <source>
        <dbReference type="ARBA" id="ARBA00022723"/>
    </source>
</evidence>
<evidence type="ECO:0000313" key="7">
    <source>
        <dbReference type="EMBL" id="TBU93280.1"/>
    </source>
</evidence>
<evidence type="ECO:0000256" key="4">
    <source>
        <dbReference type="PROSITE-ProRule" id="PRU00433"/>
    </source>
</evidence>
<evidence type="ECO:0000259" key="6">
    <source>
        <dbReference type="PROSITE" id="PS51007"/>
    </source>
</evidence>
<keyword evidence="5" id="KW-0732">Signal</keyword>
<comment type="caution">
    <text evidence="7">The sequence shown here is derived from an EMBL/GenBank/DDBJ whole genome shotgun (WGS) entry which is preliminary data.</text>
</comment>
<dbReference type="GO" id="GO:0009055">
    <property type="term" value="F:electron transfer activity"/>
    <property type="evidence" value="ECO:0007669"/>
    <property type="project" value="InterPro"/>
</dbReference>
<dbReference type="Pfam" id="PF00034">
    <property type="entry name" value="Cytochrom_C"/>
    <property type="match status" value="1"/>
</dbReference>
<sequence length="143" mass="14896">MNGRALLAALALCSAIPAFADDGQALFVQNCSSCHGADAEGIEGLAPPLHNPELWQALGENSARYIAGVMTGGLSGTINAKGLDYFGLVMPPQSHIDSADLQRIAGYVISLNEAAAAPDQALIDQFKAAPLTHKALRDIRKGN</sequence>
<organism evidence="7 8">
    <name type="scientific">Stutzerimonas kirkiae</name>
    <dbReference type="NCBI Taxonomy" id="2211392"/>
    <lineage>
        <taxon>Bacteria</taxon>
        <taxon>Pseudomonadati</taxon>
        <taxon>Pseudomonadota</taxon>
        <taxon>Gammaproteobacteria</taxon>
        <taxon>Pseudomonadales</taxon>
        <taxon>Pseudomonadaceae</taxon>
        <taxon>Stutzerimonas</taxon>
    </lineage>
</organism>
<dbReference type="EMBL" id="QJUP01000021">
    <property type="protein sequence ID" value="TBU93280.1"/>
    <property type="molecule type" value="Genomic_DNA"/>
</dbReference>
<dbReference type="AlphaFoldDB" id="A0A4Q9R2J2"/>
<keyword evidence="8" id="KW-1185">Reference proteome</keyword>
<dbReference type="OrthoDB" id="8689082at2"/>
<evidence type="ECO:0000313" key="8">
    <source>
        <dbReference type="Proteomes" id="UP000292639"/>
    </source>
</evidence>
<dbReference type="GO" id="GO:0020037">
    <property type="term" value="F:heme binding"/>
    <property type="evidence" value="ECO:0007669"/>
    <property type="project" value="InterPro"/>
</dbReference>
<dbReference type="Proteomes" id="UP000292639">
    <property type="component" value="Unassembled WGS sequence"/>
</dbReference>